<keyword evidence="2 3" id="KW-0378">Hydrolase</keyword>
<dbReference type="InterPro" id="IPR044074">
    <property type="entry name" value="PurU_ACT"/>
</dbReference>
<dbReference type="HAMAP" id="MF_01927">
    <property type="entry name" value="PurU"/>
    <property type="match status" value="1"/>
</dbReference>
<dbReference type="CDD" id="cd08648">
    <property type="entry name" value="FMT_core_Formyl-FH4-Hydrolase_C"/>
    <property type="match status" value="1"/>
</dbReference>
<dbReference type="PROSITE" id="PS51671">
    <property type="entry name" value="ACT"/>
    <property type="match status" value="1"/>
</dbReference>
<dbReference type="Gene3D" id="3.40.50.170">
    <property type="entry name" value="Formyl transferase, N-terminal domain"/>
    <property type="match status" value="1"/>
</dbReference>
<comment type="caution">
    <text evidence="6">The sequence shown here is derived from an EMBL/GenBank/DDBJ whole genome shotgun (WGS) entry which is preliminary data.</text>
</comment>
<keyword evidence="1 3" id="KW-0554">One-carbon metabolism</keyword>
<evidence type="ECO:0000313" key="6">
    <source>
        <dbReference type="EMBL" id="MFC4102305.1"/>
    </source>
</evidence>
<dbReference type="Gene3D" id="3.30.70.260">
    <property type="match status" value="1"/>
</dbReference>
<name>A0ABV8K8C9_9BACL</name>
<accession>A0ABV8K8C9</accession>
<dbReference type="InterPro" id="IPR002376">
    <property type="entry name" value="Formyl_transf_N"/>
</dbReference>
<dbReference type="CDD" id="cd04875">
    <property type="entry name" value="ACT_F4HF-DF"/>
    <property type="match status" value="1"/>
</dbReference>
<dbReference type="SUPFAM" id="SSF53328">
    <property type="entry name" value="Formyltransferase"/>
    <property type="match status" value="1"/>
</dbReference>
<evidence type="ECO:0000256" key="4">
    <source>
        <dbReference type="NCBIfam" id="TIGR00655"/>
    </source>
</evidence>
<comment type="catalytic activity">
    <reaction evidence="3">
        <text>(6R)-10-formyltetrahydrofolate + H2O = (6S)-5,6,7,8-tetrahydrofolate + formate + H(+)</text>
        <dbReference type="Rhea" id="RHEA:19833"/>
        <dbReference type="ChEBI" id="CHEBI:15377"/>
        <dbReference type="ChEBI" id="CHEBI:15378"/>
        <dbReference type="ChEBI" id="CHEBI:15740"/>
        <dbReference type="ChEBI" id="CHEBI:57453"/>
        <dbReference type="ChEBI" id="CHEBI:195366"/>
        <dbReference type="EC" id="3.5.1.10"/>
    </reaction>
</comment>
<comment type="function">
    <text evidence="3">Catalyzes the hydrolysis of 10-formyltetrahydrofolate (formyl-FH4) to formate and tetrahydrofolate (FH4).</text>
</comment>
<organism evidence="6 7">
    <name type="scientific">Paenibacillus xanthanilyticus</name>
    <dbReference type="NCBI Taxonomy" id="1783531"/>
    <lineage>
        <taxon>Bacteria</taxon>
        <taxon>Bacillati</taxon>
        <taxon>Bacillota</taxon>
        <taxon>Bacilli</taxon>
        <taxon>Bacillales</taxon>
        <taxon>Paenibacillaceae</taxon>
        <taxon>Paenibacillus</taxon>
    </lineage>
</organism>
<dbReference type="InterPro" id="IPR036477">
    <property type="entry name" value="Formyl_transf_N_sf"/>
</dbReference>
<dbReference type="PRINTS" id="PR01575">
    <property type="entry name" value="FFH4HYDRLASE"/>
</dbReference>
<dbReference type="GO" id="GO:0008864">
    <property type="term" value="F:formyltetrahydrofolate deformylase activity"/>
    <property type="evidence" value="ECO:0007669"/>
    <property type="project" value="UniProtKB-EC"/>
</dbReference>
<feature type="domain" description="ACT" evidence="5">
    <location>
        <begin position="21"/>
        <end position="101"/>
    </location>
</feature>
<dbReference type="EMBL" id="JBHSAM010000033">
    <property type="protein sequence ID" value="MFC4102305.1"/>
    <property type="molecule type" value="Genomic_DNA"/>
</dbReference>
<dbReference type="PANTHER" id="PTHR42706:SF1">
    <property type="entry name" value="FORMYLTETRAHYDROFOLATE DEFORMYLASE 2, MITOCHONDRIAL"/>
    <property type="match status" value="1"/>
</dbReference>
<dbReference type="InterPro" id="IPR045865">
    <property type="entry name" value="ACT-like_dom_sf"/>
</dbReference>
<gene>
    <name evidence="3 6" type="primary">purU</name>
    <name evidence="6" type="ORF">ACFOZ8_22060</name>
</gene>
<sequence>MSNTNQAKHPSQRPDNANRARMLISCPDRPGIVAAVSQFLYEHGANIVQSDQYSMDPGGGMFFIRFEFDLSDLEKELPVLQEDFARVADRFEMKWHTFRASRRKRLAIFVSKEDHCLLELLWQWQAGDLDADISMVISNHPDMRELVESFGIPYLHIPVTPDTKAEAEKQQLEAVVGKADLIVLARYMQIITPKFIEQFPNRIINIHHSFLPAFVGGKPYQQAYQRGVKIIGATAHYVTEELDGGPIIEQDVQRVSHRDNVEDLKRIGRTIERVVLARGVKWHVEDRILVHQNKTVVFN</sequence>
<dbReference type="InterPro" id="IPR002912">
    <property type="entry name" value="ACT_dom"/>
</dbReference>
<comment type="pathway">
    <text evidence="3">Purine metabolism; IMP biosynthesis via de novo pathway; formate from 10-formyl-5,6,7,8-tetrahydrofolate: step 1/1.</text>
</comment>
<dbReference type="NCBIfam" id="NF004684">
    <property type="entry name" value="PRK06027.1"/>
    <property type="match status" value="1"/>
</dbReference>
<dbReference type="PANTHER" id="PTHR42706">
    <property type="entry name" value="FORMYLTETRAHYDROFOLATE DEFORMYLASE"/>
    <property type="match status" value="1"/>
</dbReference>
<dbReference type="NCBIfam" id="TIGR00655">
    <property type="entry name" value="PurU"/>
    <property type="match status" value="1"/>
</dbReference>
<protein>
    <recommendedName>
        <fullName evidence="3 4">Formyltetrahydrofolate deformylase</fullName>
        <ecNumber evidence="3 4">3.5.1.10</ecNumber>
    </recommendedName>
    <alternativeName>
        <fullName evidence="3">Formyl-FH(4) hydrolase</fullName>
    </alternativeName>
</protein>
<feature type="active site" evidence="3">
    <location>
        <position position="243"/>
    </location>
</feature>
<dbReference type="SUPFAM" id="SSF55021">
    <property type="entry name" value="ACT-like"/>
    <property type="match status" value="1"/>
</dbReference>
<dbReference type="Pfam" id="PF01842">
    <property type="entry name" value="ACT"/>
    <property type="match status" value="1"/>
</dbReference>
<reference evidence="7" key="1">
    <citation type="journal article" date="2019" name="Int. J. Syst. Evol. Microbiol.">
        <title>The Global Catalogue of Microorganisms (GCM) 10K type strain sequencing project: providing services to taxonomists for standard genome sequencing and annotation.</title>
        <authorList>
            <consortium name="The Broad Institute Genomics Platform"/>
            <consortium name="The Broad Institute Genome Sequencing Center for Infectious Disease"/>
            <person name="Wu L."/>
            <person name="Ma J."/>
        </authorList>
    </citation>
    <scope>NUCLEOTIDE SEQUENCE [LARGE SCALE GENOMIC DNA]</scope>
    <source>
        <strain evidence="7">IBRC-M 10987</strain>
    </source>
</reference>
<dbReference type="Proteomes" id="UP001595715">
    <property type="component" value="Unassembled WGS sequence"/>
</dbReference>
<evidence type="ECO:0000259" key="5">
    <source>
        <dbReference type="PROSITE" id="PS51671"/>
    </source>
</evidence>
<keyword evidence="7" id="KW-1185">Reference proteome</keyword>
<dbReference type="InterPro" id="IPR041729">
    <property type="entry name" value="Formyl-FH4-Hydrolase_C"/>
</dbReference>
<dbReference type="PIRSF" id="PIRSF036480">
    <property type="entry name" value="FormyFH4_hydr"/>
    <property type="match status" value="1"/>
</dbReference>
<evidence type="ECO:0000313" key="7">
    <source>
        <dbReference type="Proteomes" id="UP001595715"/>
    </source>
</evidence>
<evidence type="ECO:0000256" key="3">
    <source>
        <dbReference type="HAMAP-Rule" id="MF_01927"/>
    </source>
</evidence>
<comment type="similarity">
    <text evidence="3">Belongs to the PurU family.</text>
</comment>
<dbReference type="RefSeq" id="WP_377720928.1">
    <property type="nucleotide sequence ID" value="NZ_JBHSAM010000033.1"/>
</dbReference>
<keyword evidence="3" id="KW-0658">Purine biosynthesis</keyword>
<dbReference type="EC" id="3.5.1.10" evidence="3 4"/>
<dbReference type="InterPro" id="IPR004810">
    <property type="entry name" value="PurU"/>
</dbReference>
<evidence type="ECO:0000256" key="1">
    <source>
        <dbReference type="ARBA" id="ARBA00022563"/>
    </source>
</evidence>
<proteinExistence type="inferred from homology"/>
<dbReference type="Pfam" id="PF00551">
    <property type="entry name" value="Formyl_trans_N"/>
    <property type="match status" value="1"/>
</dbReference>
<evidence type="ECO:0000256" key="2">
    <source>
        <dbReference type="ARBA" id="ARBA00022801"/>
    </source>
</evidence>